<keyword evidence="4" id="KW-0645">Protease</keyword>
<dbReference type="Gene3D" id="1.10.390.10">
    <property type="entry name" value="Neutral Protease Domain 2"/>
    <property type="match status" value="1"/>
</dbReference>
<feature type="domain" description="Peptidase M61 N-terminal" evidence="3">
    <location>
        <begin position="33"/>
        <end position="212"/>
    </location>
</feature>
<dbReference type="SUPFAM" id="SSF50156">
    <property type="entry name" value="PDZ domain-like"/>
    <property type="match status" value="1"/>
</dbReference>
<dbReference type="Pfam" id="PF05299">
    <property type="entry name" value="Peptidase_M61"/>
    <property type="match status" value="1"/>
</dbReference>
<dbReference type="Gene3D" id="2.30.42.10">
    <property type="match status" value="1"/>
</dbReference>
<keyword evidence="1" id="KW-0732">Signal</keyword>
<feature type="chain" id="PRO_5011564752" evidence="1">
    <location>
        <begin position="19"/>
        <end position="623"/>
    </location>
</feature>
<keyword evidence="4" id="KW-0378">Hydrolase</keyword>
<evidence type="ECO:0000256" key="1">
    <source>
        <dbReference type="SAM" id="SignalP"/>
    </source>
</evidence>
<dbReference type="InterPro" id="IPR027268">
    <property type="entry name" value="Peptidase_M4/M1_CTD_sf"/>
</dbReference>
<keyword evidence="4" id="KW-0482">Metalloprotease</keyword>
<keyword evidence="5" id="KW-1185">Reference proteome</keyword>
<dbReference type="EMBL" id="FNUG01000002">
    <property type="protein sequence ID" value="SEE79878.1"/>
    <property type="molecule type" value="Genomic_DNA"/>
</dbReference>
<dbReference type="STRING" id="390640.SAMN04488034_102399"/>
<evidence type="ECO:0000313" key="5">
    <source>
        <dbReference type="Proteomes" id="UP000199448"/>
    </source>
</evidence>
<feature type="domain" description="Peptidase M61 catalytic" evidence="2">
    <location>
        <begin position="310"/>
        <end position="418"/>
    </location>
</feature>
<dbReference type="Pfam" id="PF17899">
    <property type="entry name" value="Peptidase_M61_N"/>
    <property type="match status" value="1"/>
</dbReference>
<dbReference type="RefSeq" id="WP_093112718.1">
    <property type="nucleotide sequence ID" value="NZ_FNGG01000002.1"/>
</dbReference>
<evidence type="ECO:0000313" key="4">
    <source>
        <dbReference type="EMBL" id="SEE79878.1"/>
    </source>
</evidence>
<dbReference type="OrthoDB" id="9778516at2"/>
<proteinExistence type="predicted"/>
<gene>
    <name evidence="4" type="ORF">SAMN04488034_102399</name>
</gene>
<evidence type="ECO:0000259" key="2">
    <source>
        <dbReference type="Pfam" id="PF05299"/>
    </source>
</evidence>
<feature type="signal peptide" evidence="1">
    <location>
        <begin position="1"/>
        <end position="18"/>
    </location>
</feature>
<reference evidence="4 5" key="1">
    <citation type="submission" date="2016-10" db="EMBL/GenBank/DDBJ databases">
        <authorList>
            <person name="de Groot N.N."/>
        </authorList>
    </citation>
    <scope>NUCLEOTIDE SEQUENCE [LARGE SCALE GENOMIC DNA]</scope>
    <source>
        <strain evidence="4 5">DSM 23553</strain>
    </source>
</reference>
<organism evidence="4 5">
    <name type="scientific">Salinimicrobium catena</name>
    <dbReference type="NCBI Taxonomy" id="390640"/>
    <lineage>
        <taxon>Bacteria</taxon>
        <taxon>Pseudomonadati</taxon>
        <taxon>Bacteroidota</taxon>
        <taxon>Flavobacteriia</taxon>
        <taxon>Flavobacteriales</taxon>
        <taxon>Flavobacteriaceae</taxon>
        <taxon>Salinimicrobium</taxon>
    </lineage>
</organism>
<accession>A0A1H5LUG8</accession>
<dbReference type="Gene3D" id="2.60.40.3650">
    <property type="match status" value="1"/>
</dbReference>
<dbReference type="GO" id="GO:0006508">
    <property type="term" value="P:proteolysis"/>
    <property type="evidence" value="ECO:0007669"/>
    <property type="project" value="UniProtKB-KW"/>
</dbReference>
<dbReference type="InterPro" id="IPR040756">
    <property type="entry name" value="Peptidase_M61_N"/>
</dbReference>
<dbReference type="InterPro" id="IPR007963">
    <property type="entry name" value="Peptidase_M61_catalytic"/>
</dbReference>
<dbReference type="AlphaFoldDB" id="A0A1H5LUG8"/>
<protein>
    <submittedName>
        <fullName evidence="4">Predicted metalloprotease, contains C-terminal PDZ domain</fullName>
    </submittedName>
</protein>
<evidence type="ECO:0000259" key="3">
    <source>
        <dbReference type="Pfam" id="PF17899"/>
    </source>
</evidence>
<dbReference type="SUPFAM" id="SSF55486">
    <property type="entry name" value="Metalloproteases ('zincins'), catalytic domain"/>
    <property type="match status" value="1"/>
</dbReference>
<sequence>MKKVLYALALSVSLYACKTTQNTATGEQPIITEIDLVNVQDDRVMVTIDPSEFTSDSTVFYIPKTVPGTYSTSNYGKYSEDLKAYDYKGRELEVIKRDKNSWSIPNSKKLDKITYWTNDTFDVPGEGGIYSMAGTNILKGQNFLLNLHGFVGYFEGMKEKAYRLEVKRPADLIAGSALNIAQSIPSEAGNYVTDVYSLNRYFEVMDNPIMYAEPDTASFKVQDMEVLLDVYSPSGKFSAQDIKPAMERMISAQKRFLGDVDDTQKYAILLYLSASPGEGDAGNFGALEHHSSTVVVLPEMMSAEELEKNMIDIVSHEFFHIVTPLGVHSNEIHYFDYNDPKMSKHLWMYEGVTEYFANLFQVNQGLIQPEDFYRRMYEKITTARNFDDTMPFTEMSENILEEGYKESYYNVYQKGALIGMALDIRLRELSDGRMGILDLMKKLTEKYGKDRPFEDDKLIPTIVEMTYPQIREFFDKYVSGPTPIPYEQFFQKVGLHFEEAQVPVGFFLKDQASPYITLDQNGNIFMRNDIELNSFHKELGLQKGDQIKSINGTQYSRENIYDLITISMQWKEGEDISMVVERDGEESTLEAKISEPTAPGMRLTEIPGASDEQIELRHAWLKG</sequence>
<dbReference type="InterPro" id="IPR036034">
    <property type="entry name" value="PDZ_sf"/>
</dbReference>
<dbReference type="PROSITE" id="PS51257">
    <property type="entry name" value="PROKAR_LIPOPROTEIN"/>
    <property type="match status" value="1"/>
</dbReference>
<dbReference type="GO" id="GO:0008237">
    <property type="term" value="F:metallopeptidase activity"/>
    <property type="evidence" value="ECO:0007669"/>
    <property type="project" value="UniProtKB-KW"/>
</dbReference>
<dbReference type="Proteomes" id="UP000199448">
    <property type="component" value="Unassembled WGS sequence"/>
</dbReference>
<name>A0A1H5LUG8_9FLAO</name>